<evidence type="ECO:0000256" key="11">
    <source>
        <dbReference type="ARBA" id="ARBA00041912"/>
    </source>
</evidence>
<protein>
    <recommendedName>
        <fullName evidence="12">L-dopachrome isomerase</fullName>
        <ecNumber evidence="9">5.3.2.1</ecNumber>
        <ecNumber evidence="8">5.3.3.12</ecNumber>
    </recommendedName>
    <alternativeName>
        <fullName evidence="10">L-dopachrome tautomerase</fullName>
    </alternativeName>
    <alternativeName>
        <fullName evidence="11">Phenylpyruvate tautomerase</fullName>
    </alternativeName>
</protein>
<dbReference type="PANTHER" id="PTHR11954">
    <property type="entry name" value="D-DOPACHROME DECARBOXYLASE"/>
    <property type="match status" value="1"/>
</dbReference>
<keyword evidence="5" id="KW-0413">Isomerase</keyword>
<dbReference type="GO" id="GO:0050178">
    <property type="term" value="F:phenylpyruvate tautomerase activity"/>
    <property type="evidence" value="ECO:0007669"/>
    <property type="project" value="UniProtKB-EC"/>
</dbReference>
<dbReference type="GO" id="GO:0005615">
    <property type="term" value="C:extracellular space"/>
    <property type="evidence" value="ECO:0007669"/>
    <property type="project" value="UniProtKB-KW"/>
</dbReference>
<proteinExistence type="inferred from homology"/>
<dbReference type="STRING" id="1965070.A0A443QYT9"/>
<keyword evidence="4" id="KW-0964">Secreted</keyword>
<evidence type="ECO:0000256" key="4">
    <source>
        <dbReference type="ARBA" id="ARBA00022525"/>
    </source>
</evidence>
<sequence length="126" mass="13788">MPCVEIMTNVLRSNIPKGFLKTTGEIINKLLDKRSTLVSIRPNSLTEWTDGEGPAAVVHLYSIGKINKELNTKATIALATHIEKNIGVNASRILLLFHDQQPENVGLVGRFLVSSIPENSSIALKN</sequence>
<evidence type="ECO:0000256" key="2">
    <source>
        <dbReference type="ARBA" id="ARBA00005851"/>
    </source>
</evidence>
<dbReference type="PANTHER" id="PTHR11954:SF6">
    <property type="entry name" value="MACROPHAGE MIGRATION INHIBITORY FACTOR"/>
    <property type="match status" value="1"/>
</dbReference>
<keyword evidence="3" id="KW-0202">Cytokine</keyword>
<dbReference type="InterPro" id="IPR001398">
    <property type="entry name" value="Macrophage_inhib_fac"/>
</dbReference>
<dbReference type="Gene3D" id="3.30.429.10">
    <property type="entry name" value="Macrophage Migration Inhibitory Factor"/>
    <property type="match status" value="1"/>
</dbReference>
<evidence type="ECO:0000256" key="5">
    <source>
        <dbReference type="ARBA" id="ARBA00023235"/>
    </source>
</evidence>
<dbReference type="EC" id="5.3.2.1" evidence="9"/>
<organism evidence="13 14">
    <name type="scientific">Dinothrombium tinctorium</name>
    <dbReference type="NCBI Taxonomy" id="1965070"/>
    <lineage>
        <taxon>Eukaryota</taxon>
        <taxon>Metazoa</taxon>
        <taxon>Ecdysozoa</taxon>
        <taxon>Arthropoda</taxon>
        <taxon>Chelicerata</taxon>
        <taxon>Arachnida</taxon>
        <taxon>Acari</taxon>
        <taxon>Acariformes</taxon>
        <taxon>Trombidiformes</taxon>
        <taxon>Prostigmata</taxon>
        <taxon>Anystina</taxon>
        <taxon>Parasitengona</taxon>
        <taxon>Trombidioidea</taxon>
        <taxon>Trombidiidae</taxon>
        <taxon>Dinothrombium</taxon>
    </lineage>
</organism>
<comment type="catalytic activity">
    <reaction evidence="7">
        <text>L-dopachrome = 5,6-dihydroxyindole-2-carboxylate</text>
        <dbReference type="Rhea" id="RHEA:13041"/>
        <dbReference type="ChEBI" id="CHEBI:16875"/>
        <dbReference type="ChEBI" id="CHEBI:57509"/>
        <dbReference type="EC" id="5.3.3.12"/>
    </reaction>
</comment>
<gene>
    <name evidence="13" type="ORF">B4U79_18177</name>
</gene>
<comment type="catalytic activity">
    <reaction evidence="6">
        <text>3-phenylpyruvate = enol-phenylpyruvate</text>
        <dbReference type="Rhea" id="RHEA:17097"/>
        <dbReference type="ChEBI" id="CHEBI:16815"/>
        <dbReference type="ChEBI" id="CHEBI:18005"/>
        <dbReference type="EC" id="5.3.2.1"/>
    </reaction>
</comment>
<name>A0A443QYT9_9ACAR</name>
<dbReference type="SUPFAM" id="SSF55331">
    <property type="entry name" value="Tautomerase/MIF"/>
    <property type="match status" value="1"/>
</dbReference>
<comment type="similarity">
    <text evidence="2">Belongs to the MIF family.</text>
</comment>
<evidence type="ECO:0000256" key="10">
    <source>
        <dbReference type="ARBA" id="ARBA00041631"/>
    </source>
</evidence>
<evidence type="ECO:0000256" key="12">
    <source>
        <dbReference type="ARBA" id="ARBA00042730"/>
    </source>
</evidence>
<accession>A0A443QYT9</accession>
<dbReference type="OrthoDB" id="6080988at2759"/>
<reference evidence="13 14" key="1">
    <citation type="journal article" date="2018" name="Gigascience">
        <title>Genomes of trombidid mites reveal novel predicted allergens and laterally-transferred genes associated with secondary metabolism.</title>
        <authorList>
            <person name="Dong X."/>
            <person name="Chaisiri K."/>
            <person name="Xia D."/>
            <person name="Armstrong S.D."/>
            <person name="Fang Y."/>
            <person name="Donnelly M.J."/>
            <person name="Kadowaki T."/>
            <person name="McGarry J.W."/>
            <person name="Darby A.C."/>
            <person name="Makepeace B.L."/>
        </authorList>
    </citation>
    <scope>NUCLEOTIDE SEQUENCE [LARGE SCALE GENOMIC DNA]</scope>
    <source>
        <strain evidence="13">UoL-WK</strain>
    </source>
</reference>
<dbReference type="Pfam" id="PF01187">
    <property type="entry name" value="MIF"/>
    <property type="match status" value="1"/>
</dbReference>
<dbReference type="Proteomes" id="UP000285301">
    <property type="component" value="Unassembled WGS sequence"/>
</dbReference>
<evidence type="ECO:0000313" key="13">
    <source>
        <dbReference type="EMBL" id="RWS08184.1"/>
    </source>
</evidence>
<dbReference type="InterPro" id="IPR014347">
    <property type="entry name" value="Tautomerase/MIF_sf"/>
</dbReference>
<comment type="caution">
    <text evidence="13">The sequence shown here is derived from an EMBL/GenBank/DDBJ whole genome shotgun (WGS) entry which is preliminary data.</text>
</comment>
<dbReference type="GO" id="GO:0004167">
    <property type="term" value="F:dopachrome isomerase activity"/>
    <property type="evidence" value="ECO:0007669"/>
    <property type="project" value="UniProtKB-EC"/>
</dbReference>
<evidence type="ECO:0000256" key="8">
    <source>
        <dbReference type="ARBA" id="ARBA00038932"/>
    </source>
</evidence>
<evidence type="ECO:0000256" key="6">
    <source>
        <dbReference type="ARBA" id="ARBA00036735"/>
    </source>
</evidence>
<evidence type="ECO:0000256" key="9">
    <source>
        <dbReference type="ARBA" id="ARBA00039086"/>
    </source>
</evidence>
<evidence type="ECO:0000313" key="14">
    <source>
        <dbReference type="Proteomes" id="UP000285301"/>
    </source>
</evidence>
<keyword evidence="14" id="KW-1185">Reference proteome</keyword>
<evidence type="ECO:0000256" key="3">
    <source>
        <dbReference type="ARBA" id="ARBA00022514"/>
    </source>
</evidence>
<dbReference type="EMBL" id="NCKU01003094">
    <property type="protein sequence ID" value="RWS08184.1"/>
    <property type="molecule type" value="Genomic_DNA"/>
</dbReference>
<evidence type="ECO:0000256" key="7">
    <source>
        <dbReference type="ARBA" id="ARBA00036823"/>
    </source>
</evidence>
<dbReference type="AlphaFoldDB" id="A0A443QYT9"/>
<evidence type="ECO:0000256" key="1">
    <source>
        <dbReference type="ARBA" id="ARBA00004613"/>
    </source>
</evidence>
<dbReference type="GO" id="GO:0005125">
    <property type="term" value="F:cytokine activity"/>
    <property type="evidence" value="ECO:0007669"/>
    <property type="project" value="UniProtKB-KW"/>
</dbReference>
<dbReference type="EC" id="5.3.3.12" evidence="8"/>
<comment type="subcellular location">
    <subcellularLocation>
        <location evidence="1">Secreted</location>
    </subcellularLocation>
</comment>